<comment type="caution">
    <text evidence="2">The sequence shown here is derived from an EMBL/GenBank/DDBJ whole genome shotgun (WGS) entry which is preliminary data.</text>
</comment>
<keyword evidence="1" id="KW-1133">Transmembrane helix</keyword>
<dbReference type="OrthoDB" id="7224635at2"/>
<dbReference type="Proteomes" id="UP000194931">
    <property type="component" value="Unassembled WGS sequence"/>
</dbReference>
<dbReference type="RefSeq" id="WP_086638767.1">
    <property type="nucleotide sequence ID" value="NZ_JOPJ01000007.1"/>
</dbReference>
<keyword evidence="3" id="KW-1185">Reference proteome</keyword>
<feature type="transmembrane region" description="Helical" evidence="1">
    <location>
        <begin position="12"/>
        <end position="33"/>
    </location>
</feature>
<evidence type="ECO:0000313" key="2">
    <source>
        <dbReference type="EMBL" id="OUJ13032.1"/>
    </source>
</evidence>
<feature type="transmembrane region" description="Helical" evidence="1">
    <location>
        <begin position="67"/>
        <end position="86"/>
    </location>
</feature>
<gene>
    <name evidence="2" type="ORF">HK26_11820</name>
</gene>
<keyword evidence="1" id="KW-0812">Transmembrane</keyword>
<organism evidence="2 3">
    <name type="scientific">Acetobacter okinawensis</name>
    <dbReference type="NCBI Taxonomy" id="1076594"/>
    <lineage>
        <taxon>Bacteria</taxon>
        <taxon>Pseudomonadati</taxon>
        <taxon>Pseudomonadota</taxon>
        <taxon>Alphaproteobacteria</taxon>
        <taxon>Acetobacterales</taxon>
        <taxon>Acetobacteraceae</taxon>
        <taxon>Acetobacter</taxon>
    </lineage>
</organism>
<sequence length="97" mass="10492">MAQNDGSIRLTLLKTGATVGLSALLVLLLRWVLGFLPRLDAMTGGHAGGDVLRFLASNGQAQAQQTVSIVMIVVCFALAVLVVHGTERLLQRRRNRR</sequence>
<accession>A0A252BW19</accession>
<dbReference type="EMBL" id="JOPJ01000007">
    <property type="protein sequence ID" value="OUJ13032.1"/>
    <property type="molecule type" value="Genomic_DNA"/>
</dbReference>
<reference evidence="3" key="1">
    <citation type="submission" date="2014-06" db="EMBL/GenBank/DDBJ databases">
        <authorList>
            <person name="Winans N.J."/>
            <person name="Newell P.D."/>
            <person name="Douglas A.E."/>
        </authorList>
    </citation>
    <scope>NUCLEOTIDE SEQUENCE [LARGE SCALE GENOMIC DNA]</scope>
</reference>
<name>A0A252BW19_9PROT</name>
<evidence type="ECO:0000313" key="3">
    <source>
        <dbReference type="Proteomes" id="UP000194931"/>
    </source>
</evidence>
<keyword evidence="1" id="KW-0472">Membrane</keyword>
<proteinExistence type="predicted"/>
<dbReference type="AlphaFoldDB" id="A0A252BW19"/>
<evidence type="ECO:0000256" key="1">
    <source>
        <dbReference type="SAM" id="Phobius"/>
    </source>
</evidence>
<protein>
    <submittedName>
        <fullName evidence="2">Uncharacterized protein</fullName>
    </submittedName>
</protein>